<dbReference type="GO" id="GO:0003723">
    <property type="term" value="F:RNA binding"/>
    <property type="evidence" value="ECO:0007669"/>
    <property type="project" value="TreeGrafter"/>
</dbReference>
<feature type="domain" description="C3H1-type" evidence="6">
    <location>
        <begin position="169"/>
        <end position="196"/>
    </location>
</feature>
<feature type="compositionally biased region" description="Polar residues" evidence="5">
    <location>
        <begin position="591"/>
        <end position="601"/>
    </location>
</feature>
<feature type="compositionally biased region" description="Gly residues" evidence="5">
    <location>
        <begin position="483"/>
        <end position="492"/>
    </location>
</feature>
<feature type="compositionally biased region" description="Basic and acidic residues" evidence="5">
    <location>
        <begin position="394"/>
        <end position="421"/>
    </location>
</feature>
<reference evidence="7" key="1">
    <citation type="submission" date="2021-02" db="EMBL/GenBank/DDBJ databases">
        <authorList>
            <person name="Nowell W R."/>
        </authorList>
    </citation>
    <scope>NUCLEOTIDE SEQUENCE</scope>
</reference>
<feature type="compositionally biased region" description="Basic and acidic residues" evidence="5">
    <location>
        <begin position="466"/>
        <end position="479"/>
    </location>
</feature>
<feature type="compositionally biased region" description="Low complexity" evidence="5">
    <location>
        <begin position="373"/>
        <end position="388"/>
    </location>
</feature>
<evidence type="ECO:0000256" key="5">
    <source>
        <dbReference type="SAM" id="MobiDB-lite"/>
    </source>
</evidence>
<dbReference type="PROSITE" id="PS50103">
    <property type="entry name" value="ZF_C3H1"/>
    <property type="match status" value="1"/>
</dbReference>
<feature type="compositionally biased region" description="Polar residues" evidence="5">
    <location>
        <begin position="529"/>
        <end position="541"/>
    </location>
</feature>
<feature type="compositionally biased region" description="Low complexity" evidence="5">
    <location>
        <begin position="674"/>
        <end position="685"/>
    </location>
</feature>
<feature type="compositionally biased region" description="Polar residues" evidence="5">
    <location>
        <begin position="437"/>
        <end position="461"/>
    </location>
</feature>
<dbReference type="InterPro" id="IPR041367">
    <property type="entry name" value="Znf-CCCH_4"/>
</dbReference>
<dbReference type="InterPro" id="IPR036855">
    <property type="entry name" value="Znf_CCCH_sf"/>
</dbReference>
<feature type="compositionally biased region" description="Polar residues" evidence="5">
    <location>
        <begin position="141"/>
        <end position="167"/>
    </location>
</feature>
<dbReference type="Pfam" id="PF18044">
    <property type="entry name" value="zf-CCCH_4"/>
    <property type="match status" value="1"/>
</dbReference>
<evidence type="ECO:0000313" key="8">
    <source>
        <dbReference type="Proteomes" id="UP000663848"/>
    </source>
</evidence>
<feature type="compositionally biased region" description="Low complexity" evidence="5">
    <location>
        <begin position="99"/>
        <end position="111"/>
    </location>
</feature>
<dbReference type="GO" id="GO:0071011">
    <property type="term" value="C:precatalytic spliceosome"/>
    <property type="evidence" value="ECO:0007669"/>
    <property type="project" value="TreeGrafter"/>
</dbReference>
<evidence type="ECO:0000259" key="6">
    <source>
        <dbReference type="PROSITE" id="PS50103"/>
    </source>
</evidence>
<name>A0A821ERZ6_9BILA</name>
<feature type="compositionally biased region" description="Basic and acidic residues" evidence="5">
    <location>
        <begin position="53"/>
        <end position="62"/>
    </location>
</feature>
<keyword evidence="2 4" id="KW-0863">Zinc-finger</keyword>
<feature type="compositionally biased region" description="Basic and acidic residues" evidence="5">
    <location>
        <begin position="72"/>
        <end position="82"/>
    </location>
</feature>
<dbReference type="SUPFAM" id="SSF90229">
    <property type="entry name" value="CCCH zinc finger"/>
    <property type="match status" value="1"/>
</dbReference>
<feature type="region of interest" description="Disordered" evidence="5">
    <location>
        <begin position="1"/>
        <end position="167"/>
    </location>
</feature>
<dbReference type="GO" id="GO:0008270">
    <property type="term" value="F:zinc ion binding"/>
    <property type="evidence" value="ECO:0007669"/>
    <property type="project" value="UniProtKB-KW"/>
</dbReference>
<feature type="compositionally biased region" description="Low complexity" evidence="5">
    <location>
        <begin position="647"/>
        <end position="657"/>
    </location>
</feature>
<protein>
    <recommendedName>
        <fullName evidence="6">C3H1-type domain-containing protein</fullName>
    </recommendedName>
</protein>
<dbReference type="Proteomes" id="UP000663848">
    <property type="component" value="Unassembled WGS sequence"/>
</dbReference>
<feature type="compositionally biased region" description="Basic and acidic residues" evidence="5">
    <location>
        <begin position="602"/>
        <end position="625"/>
    </location>
</feature>
<accession>A0A821ERZ6</accession>
<dbReference type="InterPro" id="IPR000571">
    <property type="entry name" value="Znf_CCCH"/>
</dbReference>
<feature type="compositionally biased region" description="Low complexity" evidence="5">
    <location>
        <begin position="626"/>
        <end position="638"/>
    </location>
</feature>
<dbReference type="PANTHER" id="PTHR46582">
    <property type="entry name" value="ZINC FINGER CCCH DOMAIN-CONTAINING PROTEIN 18"/>
    <property type="match status" value="1"/>
</dbReference>
<organism evidence="7 8">
    <name type="scientific">Rotaria socialis</name>
    <dbReference type="NCBI Taxonomy" id="392032"/>
    <lineage>
        <taxon>Eukaryota</taxon>
        <taxon>Metazoa</taxon>
        <taxon>Spiralia</taxon>
        <taxon>Gnathifera</taxon>
        <taxon>Rotifera</taxon>
        <taxon>Eurotatoria</taxon>
        <taxon>Bdelloidea</taxon>
        <taxon>Philodinida</taxon>
        <taxon>Philodinidae</taxon>
        <taxon>Rotaria</taxon>
    </lineage>
</organism>
<feature type="compositionally biased region" description="Polar residues" evidence="5">
    <location>
        <begin position="8"/>
        <end position="21"/>
    </location>
</feature>
<dbReference type="Gene3D" id="4.10.1000.10">
    <property type="entry name" value="Zinc finger, CCCH-type"/>
    <property type="match status" value="1"/>
</dbReference>
<feature type="compositionally biased region" description="Low complexity" evidence="5">
    <location>
        <begin position="556"/>
        <end position="571"/>
    </location>
</feature>
<dbReference type="InterPro" id="IPR052647">
    <property type="entry name" value="Zinc_finger_CCCH-type"/>
</dbReference>
<dbReference type="InterPro" id="IPR009737">
    <property type="entry name" value="Aim32/Apd1-like"/>
</dbReference>
<dbReference type="AlphaFoldDB" id="A0A821ERZ6"/>
<dbReference type="EMBL" id="CAJOBR010001853">
    <property type="protein sequence ID" value="CAF4640235.1"/>
    <property type="molecule type" value="Genomic_DNA"/>
</dbReference>
<gene>
    <name evidence="7" type="ORF">QYT958_LOCUS14080</name>
</gene>
<feature type="region of interest" description="Disordered" evidence="5">
    <location>
        <begin position="316"/>
        <end position="772"/>
    </location>
</feature>
<evidence type="ECO:0000256" key="1">
    <source>
        <dbReference type="ARBA" id="ARBA00022723"/>
    </source>
</evidence>
<keyword evidence="1 4" id="KW-0479">Metal-binding</keyword>
<evidence type="ECO:0000256" key="2">
    <source>
        <dbReference type="ARBA" id="ARBA00022771"/>
    </source>
</evidence>
<evidence type="ECO:0000256" key="3">
    <source>
        <dbReference type="ARBA" id="ARBA00022833"/>
    </source>
</evidence>
<dbReference type="Pfam" id="PF06999">
    <property type="entry name" value="Suc_Fer-like"/>
    <property type="match status" value="1"/>
</dbReference>
<comment type="caution">
    <text evidence="7">The sequence shown here is derived from an EMBL/GenBank/DDBJ whole genome shotgun (WGS) entry which is preliminary data.</text>
</comment>
<proteinExistence type="predicted"/>
<feature type="compositionally biased region" description="Basic and acidic residues" evidence="5">
    <location>
        <begin position="706"/>
        <end position="720"/>
    </location>
</feature>
<feature type="compositionally biased region" description="Basic residues" evidence="5">
    <location>
        <begin position="516"/>
        <end position="526"/>
    </location>
</feature>
<dbReference type="PANTHER" id="PTHR46582:SF1">
    <property type="entry name" value="ZINC FINGER CCCH DOMAIN-CONTAINING PROTEIN 18"/>
    <property type="match status" value="1"/>
</dbReference>
<feature type="compositionally biased region" description="Acidic residues" evidence="5">
    <location>
        <begin position="122"/>
        <end position="133"/>
    </location>
</feature>
<keyword evidence="3 4" id="KW-0862">Zinc</keyword>
<evidence type="ECO:0000256" key="4">
    <source>
        <dbReference type="PROSITE-ProRule" id="PRU00723"/>
    </source>
</evidence>
<evidence type="ECO:0000313" key="7">
    <source>
        <dbReference type="EMBL" id="CAF4640235.1"/>
    </source>
</evidence>
<feature type="compositionally biased region" description="Low complexity" evidence="5">
    <location>
        <begin position="497"/>
        <end position="515"/>
    </location>
</feature>
<feature type="compositionally biased region" description="Acidic residues" evidence="5">
    <location>
        <begin position="41"/>
        <end position="52"/>
    </location>
</feature>
<feature type="zinc finger region" description="C3H1-type" evidence="4">
    <location>
        <begin position="169"/>
        <end position="196"/>
    </location>
</feature>
<sequence>MDTENTTDEGNQSISKGSNTAKLRMKERGRSLAMPTNTDINDPENLDYEDIDDNHSPGKLEDGQEVEQNDNPVKHIIVDTKTSENIQDEEVEMLNKPQEINNNNIINSSENDAPMAAATASDEGELDEADLEDGEIHDPSTSKQRTSLSDDQSSEQNRNRINSAIPSSPQAKVQCRFFLQGRCHWGPNCKFIHPNNESTKNSTGLSVDALAATSNEVVSPTSAIVPIPTPIAASTWISPQTAAAASQFFPNPALRGPTQSAGLPLVPPTGTESAWERGLRSAKTLREQSMRRKQQDKDFNDKKFNLTIRDALDEKDGDDNVLNIDRPSPMDYDLNNLSGTNYPDQRGYHDRYHAYNYPNTSGNSHYNNHHRTNNNSRNNNNNNNNNNNALPPNDHSDRRSRHADDYTDSRNDNRNRKENLSTKHNKATLKKDDSSSFKRNLSQQQYASGSHHNNDVQSHFNPYSGRRGDDWHDPWDRSRNHAGGAGAGGGGSNRRPSGGVREPSYSSSSSGTSSRSRSRSRPKRRSPSVTRATKPNSTTKLSEMVKNGNEKKSNSNKKLVSPSSAAATTTTNKFLPGRQISSHTLKKAEKSSITTGSSTNNHLKDQHGKDSDINIKKPTKKENISRSDSTSSSSSSDSDANRITHRSSSSSSGSSSSENETRIKTKPGSGGGKTTVSSSSSHSTKPINRQLSSSSGGGSKNASTKSKHDSVNREASKTKDSSLTSAKKRRDNSSSTGSTNAAKKTKLTATDSQKPSSDANNEENSDSNATHLDPCTGCEMPCRKHVSYPQEILKKIDQTNMSNSVEKHHRHLCIGQSIQPSQWPKDVKDLQGNYIKELNKVLLENKDAIGYPIKLTSASIDSKIHSEQTADWYLFPDQIKLKNVHVNQIKDLVQKIFVNDQSIVKIKDKTKSIEEQLQQNSDLSVSYDNIKFERLHGLWILVCCHYQRDQRCGILY</sequence>